<gene>
    <name evidence="3" type="ORF">P2G67_13100</name>
</gene>
<dbReference type="Gene3D" id="1.10.260.40">
    <property type="entry name" value="lambda repressor-like DNA-binding domains"/>
    <property type="match status" value="1"/>
</dbReference>
<dbReference type="PANTHER" id="PTHR46797:SF1">
    <property type="entry name" value="METHYLPHOSPHONATE SYNTHASE"/>
    <property type="match status" value="1"/>
</dbReference>
<dbReference type="SUPFAM" id="SSF51182">
    <property type="entry name" value="RmlC-like cupins"/>
    <property type="match status" value="1"/>
</dbReference>
<dbReference type="InterPro" id="IPR010982">
    <property type="entry name" value="Lambda_DNA-bd_dom_sf"/>
</dbReference>
<evidence type="ECO:0000313" key="4">
    <source>
        <dbReference type="Proteomes" id="UP001215503"/>
    </source>
</evidence>
<dbReference type="InterPro" id="IPR050807">
    <property type="entry name" value="TransReg_Diox_bact_type"/>
</dbReference>
<accession>A0ABT5YPL1</accession>
<keyword evidence="1" id="KW-0238">DNA-binding</keyword>
<name>A0ABT5YPL1_9PROT</name>
<dbReference type="InterPro" id="IPR001387">
    <property type="entry name" value="Cro/C1-type_HTH"/>
</dbReference>
<dbReference type="InterPro" id="IPR013096">
    <property type="entry name" value="Cupin_2"/>
</dbReference>
<sequence>MTTGSNAPRARDGGLQEAIGVQVRSLRKQQEMTVVELAGQAGLSAGMLSKIENGGICPSLNTLQALAHALNVPITAFFEKFEERRDASYVPAGAGVTIERRGSKAGHRYQLLGHSLGGDIAVEPYLVTLSEGAQPYGSFRHEGVEFIHLLEGRVRYRHGDRVIDMGPGDSLFFDAAAPHGPETLEELPLRLLSIIIYPRS</sequence>
<organism evidence="3 4">
    <name type="scientific">Aquibaculum arenosum</name>
    <dbReference type="NCBI Taxonomy" id="3032591"/>
    <lineage>
        <taxon>Bacteria</taxon>
        <taxon>Pseudomonadati</taxon>
        <taxon>Pseudomonadota</taxon>
        <taxon>Alphaproteobacteria</taxon>
        <taxon>Rhodospirillales</taxon>
        <taxon>Rhodovibrionaceae</taxon>
        <taxon>Aquibaculum</taxon>
    </lineage>
</organism>
<dbReference type="Proteomes" id="UP001215503">
    <property type="component" value="Unassembled WGS sequence"/>
</dbReference>
<dbReference type="EMBL" id="JARHUD010000008">
    <property type="protein sequence ID" value="MDF2096913.1"/>
    <property type="molecule type" value="Genomic_DNA"/>
</dbReference>
<dbReference type="CDD" id="cd02209">
    <property type="entry name" value="cupin_XRE_C"/>
    <property type="match status" value="1"/>
</dbReference>
<dbReference type="PROSITE" id="PS50943">
    <property type="entry name" value="HTH_CROC1"/>
    <property type="match status" value="1"/>
</dbReference>
<evidence type="ECO:0000313" key="3">
    <source>
        <dbReference type="EMBL" id="MDF2096913.1"/>
    </source>
</evidence>
<feature type="domain" description="HTH cro/C1-type" evidence="2">
    <location>
        <begin position="23"/>
        <end position="77"/>
    </location>
</feature>
<dbReference type="InterPro" id="IPR014710">
    <property type="entry name" value="RmlC-like_jellyroll"/>
</dbReference>
<dbReference type="PANTHER" id="PTHR46797">
    <property type="entry name" value="HTH-TYPE TRANSCRIPTIONAL REGULATOR"/>
    <property type="match status" value="1"/>
</dbReference>
<evidence type="ECO:0000256" key="1">
    <source>
        <dbReference type="ARBA" id="ARBA00023125"/>
    </source>
</evidence>
<dbReference type="InterPro" id="IPR011051">
    <property type="entry name" value="RmlC_Cupin_sf"/>
</dbReference>
<keyword evidence="4" id="KW-1185">Reference proteome</keyword>
<dbReference type="Pfam" id="PF07883">
    <property type="entry name" value="Cupin_2"/>
    <property type="match status" value="1"/>
</dbReference>
<dbReference type="CDD" id="cd00093">
    <property type="entry name" value="HTH_XRE"/>
    <property type="match status" value="1"/>
</dbReference>
<reference evidence="3 4" key="1">
    <citation type="submission" date="2023-03" db="EMBL/GenBank/DDBJ databases">
        <title>Fodinicurvata sp. CAU 1616 isolated from sea sendiment.</title>
        <authorList>
            <person name="Kim W."/>
        </authorList>
    </citation>
    <scope>NUCLEOTIDE SEQUENCE [LARGE SCALE GENOMIC DNA]</scope>
    <source>
        <strain evidence="3 4">CAU 1616</strain>
    </source>
</reference>
<protein>
    <submittedName>
        <fullName evidence="3">XRE family transcriptional regulator</fullName>
    </submittedName>
</protein>
<dbReference type="SUPFAM" id="SSF47413">
    <property type="entry name" value="lambda repressor-like DNA-binding domains"/>
    <property type="match status" value="1"/>
</dbReference>
<dbReference type="SMART" id="SM00530">
    <property type="entry name" value="HTH_XRE"/>
    <property type="match status" value="1"/>
</dbReference>
<comment type="caution">
    <text evidence="3">The sequence shown here is derived from an EMBL/GenBank/DDBJ whole genome shotgun (WGS) entry which is preliminary data.</text>
</comment>
<dbReference type="Pfam" id="PF01381">
    <property type="entry name" value="HTH_3"/>
    <property type="match status" value="1"/>
</dbReference>
<dbReference type="Gene3D" id="2.60.120.10">
    <property type="entry name" value="Jelly Rolls"/>
    <property type="match status" value="1"/>
</dbReference>
<proteinExistence type="predicted"/>
<evidence type="ECO:0000259" key="2">
    <source>
        <dbReference type="PROSITE" id="PS50943"/>
    </source>
</evidence>